<keyword evidence="6 8" id="KW-1133">Transmembrane helix</keyword>
<evidence type="ECO:0000256" key="2">
    <source>
        <dbReference type="ARBA" id="ARBA00022475"/>
    </source>
</evidence>
<feature type="transmembrane region" description="Helical" evidence="8">
    <location>
        <begin position="104"/>
        <end position="121"/>
    </location>
</feature>
<evidence type="ECO:0000256" key="1">
    <source>
        <dbReference type="ARBA" id="ARBA00004651"/>
    </source>
</evidence>
<feature type="transmembrane region" description="Helical" evidence="8">
    <location>
        <begin position="205"/>
        <end position="227"/>
    </location>
</feature>
<feature type="transmembrane region" description="Helical" evidence="8">
    <location>
        <begin position="128"/>
        <end position="147"/>
    </location>
</feature>
<dbReference type="Proteomes" id="UP001415169">
    <property type="component" value="Unassembled WGS sequence"/>
</dbReference>
<keyword evidence="10" id="KW-1185">Reference proteome</keyword>
<evidence type="ECO:0000256" key="6">
    <source>
        <dbReference type="ARBA" id="ARBA00022989"/>
    </source>
</evidence>
<reference evidence="9" key="1">
    <citation type="journal article" date="2014" name="Int. J. Syst. Evol. Microbiol.">
        <title>Complete genome of a new Firmicutes species belonging to the dominant human colonic microbiota ('Ruminococcus bicirculans') reveals two chromosomes and a selective capacity to utilize plant glucans.</title>
        <authorList>
            <consortium name="NISC Comparative Sequencing Program"/>
            <person name="Wegmann U."/>
            <person name="Louis P."/>
            <person name="Goesmann A."/>
            <person name="Henrissat B."/>
            <person name="Duncan S.H."/>
            <person name="Flint H.J."/>
        </authorList>
    </citation>
    <scope>NUCLEOTIDE SEQUENCE</scope>
    <source>
        <strain evidence="9">JCM 17590</strain>
    </source>
</reference>
<evidence type="ECO:0000313" key="9">
    <source>
        <dbReference type="EMBL" id="GAA4159988.1"/>
    </source>
</evidence>
<dbReference type="EMBL" id="BAABBV010000001">
    <property type="protein sequence ID" value="GAA4159988.1"/>
    <property type="molecule type" value="Genomic_DNA"/>
</dbReference>
<accession>A0ABP7ZK15</accession>
<dbReference type="RefSeq" id="WP_344791172.1">
    <property type="nucleotide sequence ID" value="NZ_BAABBV010000001.1"/>
</dbReference>
<evidence type="ECO:0000313" key="10">
    <source>
        <dbReference type="Proteomes" id="UP001415169"/>
    </source>
</evidence>
<evidence type="ECO:0000256" key="3">
    <source>
        <dbReference type="ARBA" id="ARBA00022676"/>
    </source>
</evidence>
<evidence type="ECO:0000256" key="5">
    <source>
        <dbReference type="ARBA" id="ARBA00022692"/>
    </source>
</evidence>
<proteinExistence type="predicted"/>
<protein>
    <submittedName>
        <fullName evidence="9">Glycosyltransferase family 39 protein</fullName>
    </submittedName>
</protein>
<evidence type="ECO:0000256" key="4">
    <source>
        <dbReference type="ARBA" id="ARBA00022679"/>
    </source>
</evidence>
<comment type="caution">
    <text evidence="9">The sequence shown here is derived from an EMBL/GenBank/DDBJ whole genome shotgun (WGS) entry which is preliminary data.</text>
</comment>
<dbReference type="InterPro" id="IPR050297">
    <property type="entry name" value="LipidA_mod_glycosyltrf_83"/>
</dbReference>
<dbReference type="PANTHER" id="PTHR33908:SF3">
    <property type="entry name" value="UNDECAPRENYL PHOSPHATE-ALPHA-4-AMINO-4-DEOXY-L-ARABINOSE ARABINOSYL TRANSFERASE"/>
    <property type="match status" value="1"/>
</dbReference>
<keyword evidence="7 8" id="KW-0472">Membrane</keyword>
<keyword evidence="5 8" id="KW-0812">Transmembrane</keyword>
<organism evidence="9 10">
    <name type="scientific">Gryllotalpicola daejeonensis</name>
    <dbReference type="NCBI Taxonomy" id="993087"/>
    <lineage>
        <taxon>Bacteria</taxon>
        <taxon>Bacillati</taxon>
        <taxon>Actinomycetota</taxon>
        <taxon>Actinomycetes</taxon>
        <taxon>Micrococcales</taxon>
        <taxon>Microbacteriaceae</taxon>
        <taxon>Gryllotalpicola</taxon>
    </lineage>
</organism>
<feature type="transmembrane region" description="Helical" evidence="8">
    <location>
        <begin position="53"/>
        <end position="73"/>
    </location>
</feature>
<feature type="transmembrane region" description="Helical" evidence="8">
    <location>
        <begin position="313"/>
        <end position="332"/>
    </location>
</feature>
<feature type="transmembrane region" description="Helical" evidence="8">
    <location>
        <begin position="80"/>
        <end position="98"/>
    </location>
</feature>
<sequence>MPAAGRAWTLGALAALFSFAFAWVPSFWADEVATVRASRLTPAELLPFTTRYVDAGHTVYYVALHYWSGIFGFGEAGTRGFSALGVGVAVALTALIGQRLGRPRLALFAAVLLAFMPRLTWAGAEARSYAWTAALAATAWLLLLIALDSGGWWWAALGAAIALSVSTFLLTSTLVVAQLLFVLLRRDTDESDRPNRGIRSSRRAWIPLLVTWFVALAAASPILTLAWQERAQIAWIGPNSAFNAWTVLVEPAGETSWGYAFAVWILIIAGAVRWRAALRAACPEWLLLAGCWVIVPFAITIGISLLGSPVFTSRYLTFAMPGLALALAAALAALSARRLVAAVTIALLVIALPTYVGQRLAYAKPRESDLREVAQTVAAHSQPGDAILFAPGRPREALYAYPQYFDGLVDVALKTPFPASDAFHDKTVPLAKRTAKLAGIRSLILVIPRHGTPCTQPRDAKTLLENGFAPASRYPTHREVVCRFERAG</sequence>
<name>A0ABP7ZK15_9MICO</name>
<feature type="transmembrane region" description="Helical" evidence="8">
    <location>
        <begin position="153"/>
        <end position="184"/>
    </location>
</feature>
<feature type="transmembrane region" description="Helical" evidence="8">
    <location>
        <begin position="256"/>
        <end position="274"/>
    </location>
</feature>
<feature type="transmembrane region" description="Helical" evidence="8">
    <location>
        <begin position="339"/>
        <end position="356"/>
    </location>
</feature>
<keyword evidence="2" id="KW-1003">Cell membrane</keyword>
<dbReference type="PANTHER" id="PTHR33908">
    <property type="entry name" value="MANNOSYLTRANSFERASE YKCB-RELATED"/>
    <property type="match status" value="1"/>
</dbReference>
<comment type="subcellular location">
    <subcellularLocation>
        <location evidence="1">Cell membrane</location>
        <topology evidence="1">Multi-pass membrane protein</topology>
    </subcellularLocation>
</comment>
<keyword evidence="3" id="KW-0328">Glycosyltransferase</keyword>
<keyword evidence="4" id="KW-0808">Transferase</keyword>
<reference evidence="9" key="2">
    <citation type="submission" date="2023-12" db="EMBL/GenBank/DDBJ databases">
        <authorList>
            <person name="Sun Q."/>
            <person name="Inoue M."/>
        </authorList>
    </citation>
    <scope>NUCLEOTIDE SEQUENCE</scope>
    <source>
        <strain evidence="9">JCM 17590</strain>
    </source>
</reference>
<feature type="transmembrane region" description="Helical" evidence="8">
    <location>
        <begin position="286"/>
        <end position="307"/>
    </location>
</feature>
<evidence type="ECO:0000256" key="8">
    <source>
        <dbReference type="SAM" id="Phobius"/>
    </source>
</evidence>
<gene>
    <name evidence="9" type="ORF">GCM10022286_15360</name>
</gene>
<evidence type="ECO:0000256" key="7">
    <source>
        <dbReference type="ARBA" id="ARBA00023136"/>
    </source>
</evidence>